<sequence>MASYDLTTIMNELQALQRREARQPNNRAVKRYLLNKGVPKAIAQSNSMNELCYWTEKELDEVFDNLVVARDVSLDQLVSFTIRHTQGNGEHATDFVKPSFEEIQESVDKMGALCVNRSGKFCTNPAGGFVALSHVWSQGLGADDDNRGLHRDLLYQVFDKIEPLGIKWVWTDSLAIPGGKRALNFLEEETKSTLINAMAKIYREARMVLIFDALCLRLNSTDPVQVAIMLSLGNWLTRMWTYQEIKLANMAVVLTKKGPVSFSAICRHLKDKAVAEFPLEWKGDARGKYPSIAKTFLRLQRNDEVGISLSDVAIGCGYREAWDKLDYARAIFPTLNIEWKPHYSITQAMRKLYSIQRRHASRLVLFHGPLRASYPGWAPAVFNGLKDCKIIEPGSWKLRGLQRAWLTTKVKFICERGADRFYLALESDHAAQCQSVAVISEQTVRHASESIELFEKAVREGNGYLLTDERLDVQEDRRFSIVGLLVEKFTLTDDQEAWVCLTVAVGQTEKHYKAERSDWLLLHENPTSRDSMNGKGMSELSYKLLHTARPSPSGDLSEYPLHRAAQEDDEEWCRALLAVVDCNATDPRGWTPLQVAAASDSRKAAEILIEAGAEKDAFDCAGSSALILAVDNIHADMVLLLCEAGANVNACCRDEGFGSALVVAVRRNDLELVSLLLAFGADATGVDAAGWGPLHAAVIGEDKDERIVDALLEAGADPNVPSHGLLPLSLAAQQGSASSVVRLLRNETNPQKKALPNLDLGHGHPPLYHAIKLGSLANVNALLEGDAQTNDEYRDGWTPMMIAAKEGDHEIGKALSSRGASLDKSGADGLAPLHVAAMSGSRVFYKWLIAAGANPGVRDNRGRTARELVDGFEV</sequence>
<dbReference type="SMART" id="SM00248">
    <property type="entry name" value="ANK"/>
    <property type="match status" value="9"/>
</dbReference>
<dbReference type="Gene3D" id="1.25.40.20">
    <property type="entry name" value="Ankyrin repeat-containing domain"/>
    <property type="match status" value="3"/>
</dbReference>
<feature type="repeat" description="ANK" evidence="3">
    <location>
        <begin position="795"/>
        <end position="827"/>
    </location>
</feature>
<reference evidence="4" key="1">
    <citation type="submission" date="2019-04" db="EMBL/GenBank/DDBJ databases">
        <title>Sequencing of skin fungus with MAO and IRED activity.</title>
        <authorList>
            <person name="Marsaioli A.J."/>
            <person name="Bonatto J.M.C."/>
            <person name="Reis Junior O."/>
        </authorList>
    </citation>
    <scope>NUCLEOTIDE SEQUENCE</scope>
    <source>
        <strain evidence="4">28M1</strain>
    </source>
</reference>
<feature type="repeat" description="ANK" evidence="3">
    <location>
        <begin position="621"/>
        <end position="653"/>
    </location>
</feature>
<dbReference type="PANTHER" id="PTHR24198">
    <property type="entry name" value="ANKYRIN REPEAT AND PROTEIN KINASE DOMAIN-CONTAINING PROTEIN"/>
    <property type="match status" value="1"/>
</dbReference>
<organism evidence="4 5">
    <name type="scientific">Didymella heteroderae</name>
    <dbReference type="NCBI Taxonomy" id="1769908"/>
    <lineage>
        <taxon>Eukaryota</taxon>
        <taxon>Fungi</taxon>
        <taxon>Dikarya</taxon>
        <taxon>Ascomycota</taxon>
        <taxon>Pezizomycotina</taxon>
        <taxon>Dothideomycetes</taxon>
        <taxon>Pleosporomycetidae</taxon>
        <taxon>Pleosporales</taxon>
        <taxon>Pleosporineae</taxon>
        <taxon>Didymellaceae</taxon>
        <taxon>Didymella</taxon>
    </lineage>
</organism>
<dbReference type="SUPFAM" id="SSF48403">
    <property type="entry name" value="Ankyrin repeat"/>
    <property type="match status" value="1"/>
</dbReference>
<feature type="repeat" description="ANK" evidence="3">
    <location>
        <begin position="588"/>
        <end position="620"/>
    </location>
</feature>
<dbReference type="InterPro" id="IPR036770">
    <property type="entry name" value="Ankyrin_rpt-contain_sf"/>
</dbReference>
<evidence type="ECO:0000256" key="2">
    <source>
        <dbReference type="ARBA" id="ARBA00023043"/>
    </source>
</evidence>
<feature type="repeat" description="ANK" evidence="3">
    <location>
        <begin position="689"/>
        <end position="723"/>
    </location>
</feature>
<evidence type="ECO:0008006" key="6">
    <source>
        <dbReference type="Google" id="ProtNLM"/>
    </source>
</evidence>
<dbReference type="PROSITE" id="PS50088">
    <property type="entry name" value="ANK_REPEAT"/>
    <property type="match status" value="6"/>
</dbReference>
<name>A0A9P5BVP4_9PLEO</name>
<gene>
    <name evidence="4" type="ORF">E8E12_001604</name>
</gene>
<dbReference type="EMBL" id="SWKV01000100">
    <property type="protein sequence ID" value="KAF3032455.1"/>
    <property type="molecule type" value="Genomic_DNA"/>
</dbReference>
<accession>A0A9P5BVP4</accession>
<dbReference type="OrthoDB" id="2426273at2759"/>
<dbReference type="PANTHER" id="PTHR24198:SF165">
    <property type="entry name" value="ANKYRIN REPEAT-CONTAINING PROTEIN-RELATED"/>
    <property type="match status" value="1"/>
</dbReference>
<dbReference type="InterPro" id="IPR002110">
    <property type="entry name" value="Ankyrin_rpt"/>
</dbReference>
<evidence type="ECO:0000313" key="4">
    <source>
        <dbReference type="EMBL" id="KAF3032455.1"/>
    </source>
</evidence>
<protein>
    <recommendedName>
        <fullName evidence="6">Heterokaryon incompatibility domain-containing protein</fullName>
    </recommendedName>
</protein>
<comment type="caution">
    <text evidence="4">The sequence shown here is derived from an EMBL/GenBank/DDBJ whole genome shotgun (WGS) entry which is preliminary data.</text>
</comment>
<keyword evidence="5" id="KW-1185">Reference proteome</keyword>
<evidence type="ECO:0000256" key="1">
    <source>
        <dbReference type="ARBA" id="ARBA00022737"/>
    </source>
</evidence>
<keyword evidence="2 3" id="KW-0040">ANK repeat</keyword>
<dbReference type="Proteomes" id="UP000758155">
    <property type="component" value="Unassembled WGS sequence"/>
</dbReference>
<proteinExistence type="predicted"/>
<dbReference type="PROSITE" id="PS50297">
    <property type="entry name" value="ANK_REP_REGION"/>
    <property type="match status" value="4"/>
</dbReference>
<dbReference type="AlphaFoldDB" id="A0A9P5BVP4"/>
<feature type="repeat" description="ANK" evidence="3">
    <location>
        <begin position="659"/>
        <end position="688"/>
    </location>
</feature>
<dbReference type="Pfam" id="PF12796">
    <property type="entry name" value="Ank_2"/>
    <property type="match status" value="3"/>
</dbReference>
<evidence type="ECO:0000256" key="3">
    <source>
        <dbReference type="PROSITE-ProRule" id="PRU00023"/>
    </source>
</evidence>
<keyword evidence="1" id="KW-0677">Repeat</keyword>
<evidence type="ECO:0000313" key="5">
    <source>
        <dbReference type="Proteomes" id="UP000758155"/>
    </source>
</evidence>
<feature type="repeat" description="ANK" evidence="3">
    <location>
        <begin position="828"/>
        <end position="860"/>
    </location>
</feature>